<dbReference type="InterPro" id="IPR007889">
    <property type="entry name" value="HTH_Psq"/>
</dbReference>
<protein>
    <submittedName>
        <fullName evidence="4">DDE superfamily endonuclease CENP B</fullName>
    </submittedName>
</protein>
<keyword evidence="4" id="KW-0255">Endonuclease</keyword>
<dbReference type="GO" id="GO:0004519">
    <property type="term" value="F:endonuclease activity"/>
    <property type="evidence" value="ECO:0007669"/>
    <property type="project" value="UniProtKB-KW"/>
</dbReference>
<evidence type="ECO:0000259" key="3">
    <source>
        <dbReference type="Pfam" id="PF05225"/>
    </source>
</evidence>
<dbReference type="Gene3D" id="1.10.10.60">
    <property type="entry name" value="Homeodomain-like"/>
    <property type="match status" value="1"/>
</dbReference>
<comment type="caution">
    <text evidence="4">The sequence shown here is derived from an EMBL/GenBank/DDBJ whole genome shotgun (WGS) entry which is preliminary data.</text>
</comment>
<organism evidence="4 5">
    <name type="scientific">Fasciola hepatica</name>
    <name type="common">Liver fluke</name>
    <dbReference type="NCBI Taxonomy" id="6192"/>
    <lineage>
        <taxon>Eukaryota</taxon>
        <taxon>Metazoa</taxon>
        <taxon>Spiralia</taxon>
        <taxon>Lophotrochozoa</taxon>
        <taxon>Platyhelminthes</taxon>
        <taxon>Trematoda</taxon>
        <taxon>Digenea</taxon>
        <taxon>Plagiorchiida</taxon>
        <taxon>Echinostomata</taxon>
        <taxon>Echinostomatoidea</taxon>
        <taxon>Fasciolidae</taxon>
        <taxon>Fasciola</taxon>
    </lineage>
</organism>
<feature type="domain" description="DDE-1" evidence="2">
    <location>
        <begin position="273"/>
        <end position="396"/>
    </location>
</feature>
<gene>
    <name evidence="4" type="ORF">D915_008841</name>
</gene>
<dbReference type="SUPFAM" id="SSF46689">
    <property type="entry name" value="Homeodomain-like"/>
    <property type="match status" value="1"/>
</dbReference>
<proteinExistence type="predicted"/>
<dbReference type="AlphaFoldDB" id="A0A4E0RTS9"/>
<feature type="compositionally biased region" description="Low complexity" evidence="1">
    <location>
        <begin position="781"/>
        <end position="800"/>
    </location>
</feature>
<feature type="region of interest" description="Disordered" evidence="1">
    <location>
        <begin position="773"/>
        <end position="800"/>
    </location>
</feature>
<dbReference type="Proteomes" id="UP000230066">
    <property type="component" value="Unassembled WGS sequence"/>
</dbReference>
<feature type="domain" description="HTH psq-type" evidence="3">
    <location>
        <begin position="80"/>
        <end position="119"/>
    </location>
</feature>
<evidence type="ECO:0000256" key="1">
    <source>
        <dbReference type="SAM" id="MobiDB-lite"/>
    </source>
</evidence>
<evidence type="ECO:0000259" key="2">
    <source>
        <dbReference type="Pfam" id="PF03184"/>
    </source>
</evidence>
<name>A0A4E0RTS9_FASHE</name>
<accession>A0A4E0RTS9</accession>
<dbReference type="EMBL" id="JXXN02004627">
    <property type="protein sequence ID" value="THD20442.1"/>
    <property type="molecule type" value="Genomic_DNA"/>
</dbReference>
<evidence type="ECO:0000313" key="5">
    <source>
        <dbReference type="Proteomes" id="UP000230066"/>
    </source>
</evidence>
<reference evidence="4" key="1">
    <citation type="submission" date="2019-03" db="EMBL/GenBank/DDBJ databases">
        <title>Improved annotation for the trematode Fasciola hepatica.</title>
        <authorList>
            <person name="Choi Y.-J."/>
            <person name="Martin J."/>
            <person name="Mitreva M."/>
        </authorList>
    </citation>
    <scope>NUCLEOTIDE SEQUENCE [LARGE SCALE GENOMIC DNA]</scope>
</reference>
<keyword evidence="4" id="KW-0378">Hydrolase</keyword>
<dbReference type="InterPro" id="IPR009057">
    <property type="entry name" value="Homeodomain-like_sf"/>
</dbReference>
<dbReference type="Pfam" id="PF05225">
    <property type="entry name" value="HTH_psq"/>
    <property type="match status" value="1"/>
</dbReference>
<dbReference type="InterPro" id="IPR004875">
    <property type="entry name" value="DDE_SF_endonuclease_dom"/>
</dbReference>
<keyword evidence="4" id="KW-0540">Nuclease</keyword>
<evidence type="ECO:0000313" key="4">
    <source>
        <dbReference type="EMBL" id="THD20442.1"/>
    </source>
</evidence>
<dbReference type="GO" id="GO:0003677">
    <property type="term" value="F:DNA binding"/>
    <property type="evidence" value="ECO:0007669"/>
    <property type="project" value="InterPro"/>
</dbReference>
<sequence>MPGAFGWKPTELQPVVTDEGYSCSDDAMDADDRDDDSELIHSTGTYDYQRQILFYSNFDSVTGRSLQRPKTRRRRWTQRDMTNAYNAVKYQGMSLRGAATAFNVPESTLRDRVHGRVSLECSRPGPPTFFTYEEEKKMVDHILFMSKIGYPYTRNQVVELAGDMTKAVGRIAPFKYLNPSQAWFYAFLNRWPDLKNFLFGPRSNRKSKGVSGDSIQAYFEQLEKVINKYGIKDKAEHFWIVDEVSISCENQPPRILPISIQRAQSVSYWNPTVAMLGAANGIGEKIPPFLIYRGNNVTPSMMEGSVRGTKFSYSASGWVNSDAFIQWFLKHFRLLVTLRPLVLFYDGHLQFVSVRVLERAREDDVFLFPLPPHPAYNHCVENTCFWAFNVYFKKRVDRFFEQNPRQPLIRTNASPVLTHAYEKALQPSNMIQLFERLGICPFNNLSNAIGAYMNMTEEYDQTNAVGESTEAHLAYDGYSGHNQWTKLQQMAAYNSFVPGPLINSETKLHPGLSVHGSSQVIQAIGSSTTTSTNAHVSKPTICPSTAVLESSSKSVPAMLAHVPTVTRPITIRLRVPALRSGQVLICAPSEPSLVTGIQSAKTTTVVTNGSIISAHKPEMSVCVSAVPATPEQVFSDAVSHPDVDVAREEEVGFEGPQTHDVPPTPRTLSGDPYGFAADQGWSDTGAAVECMNEIEDGEAPDFCVVCGQLEPPESACRPMADGENADDLQVVDWVHCDYCNRWVHWNGSCSKDAVIGNNSFMCVVCRQDGTIGEPGGYPVDTSKSSVASTAESSKSASASS</sequence>
<keyword evidence="5" id="KW-1185">Reference proteome</keyword>
<dbReference type="Pfam" id="PF03184">
    <property type="entry name" value="DDE_1"/>
    <property type="match status" value="1"/>
</dbReference>